<keyword evidence="3" id="KW-1185">Reference proteome</keyword>
<dbReference type="InterPro" id="IPR011453">
    <property type="entry name" value="DUF1559"/>
</dbReference>
<dbReference type="PROSITE" id="PS00409">
    <property type="entry name" value="PROKAR_NTER_METHYL"/>
    <property type="match status" value="1"/>
</dbReference>
<dbReference type="PANTHER" id="PTHR30093:SF2">
    <property type="entry name" value="TYPE II SECRETION SYSTEM PROTEIN H"/>
    <property type="match status" value="1"/>
</dbReference>
<evidence type="ECO:0000313" key="3">
    <source>
        <dbReference type="Proteomes" id="UP000319908"/>
    </source>
</evidence>
<dbReference type="AlphaFoldDB" id="A0A5C6BVH5"/>
<dbReference type="InterPro" id="IPR027558">
    <property type="entry name" value="Pre_pil_HX9DG_C"/>
</dbReference>
<dbReference type="Proteomes" id="UP000319908">
    <property type="component" value="Unassembled WGS sequence"/>
</dbReference>
<organism evidence="2 3">
    <name type="scientific">Allorhodopirellula heiligendammensis</name>
    <dbReference type="NCBI Taxonomy" id="2714739"/>
    <lineage>
        <taxon>Bacteria</taxon>
        <taxon>Pseudomonadati</taxon>
        <taxon>Planctomycetota</taxon>
        <taxon>Planctomycetia</taxon>
        <taxon>Pirellulales</taxon>
        <taxon>Pirellulaceae</taxon>
        <taxon>Allorhodopirellula</taxon>
    </lineage>
</organism>
<dbReference type="EMBL" id="SJPU01000002">
    <property type="protein sequence ID" value="TWU16035.1"/>
    <property type="molecule type" value="Genomic_DNA"/>
</dbReference>
<name>A0A5C6BVH5_9BACT</name>
<evidence type="ECO:0000259" key="1">
    <source>
        <dbReference type="Pfam" id="PF07596"/>
    </source>
</evidence>
<dbReference type="NCBIfam" id="TIGR04294">
    <property type="entry name" value="pre_pil_HX9DG"/>
    <property type="match status" value="1"/>
</dbReference>
<dbReference type="Gene3D" id="3.30.700.10">
    <property type="entry name" value="Glycoprotein, Type 4 Pilin"/>
    <property type="match status" value="1"/>
</dbReference>
<reference evidence="2 3" key="1">
    <citation type="journal article" date="2020" name="Antonie Van Leeuwenhoek">
        <title>Rhodopirellula heiligendammensis sp. nov., Rhodopirellula pilleata sp. nov., and Rhodopirellula solitaria sp. nov. isolated from natural or artificial marine surfaces in Northern Germany and California, USA, and emended description of the genus Rhodopirellula.</title>
        <authorList>
            <person name="Kallscheuer N."/>
            <person name="Wiegand S."/>
            <person name="Jogler M."/>
            <person name="Boedeker C."/>
            <person name="Peeters S.H."/>
            <person name="Rast P."/>
            <person name="Heuer A."/>
            <person name="Jetten M.S.M."/>
            <person name="Rohde M."/>
            <person name="Jogler C."/>
        </authorList>
    </citation>
    <scope>NUCLEOTIDE SEQUENCE [LARGE SCALE GENOMIC DNA]</scope>
    <source>
        <strain evidence="2 3">Poly21</strain>
    </source>
</reference>
<dbReference type="PANTHER" id="PTHR30093">
    <property type="entry name" value="GENERAL SECRETION PATHWAY PROTEIN G"/>
    <property type="match status" value="1"/>
</dbReference>
<gene>
    <name evidence="2" type="ORF">Poly21_32400</name>
</gene>
<dbReference type="Pfam" id="PF07963">
    <property type="entry name" value="N_methyl"/>
    <property type="match status" value="1"/>
</dbReference>
<dbReference type="NCBIfam" id="TIGR02532">
    <property type="entry name" value="IV_pilin_GFxxxE"/>
    <property type="match status" value="1"/>
</dbReference>
<sequence>MTWYPRKKRDRGFTLVELLVVIAIIGVLVGLLLPAVQAAREAARRMSCSNNFKQLGLGLHNYHSSYNTLPAGWDGTSANGRRVNQVLVGTLPFLEQQALWQQIANPLLDNGVTYPPFGTGPGTDNPAYPPWRANVQMFRCPSDPELPVTGSGYTNYGKSYGDGIRSTGRPKDGSWGDRGGQRGMFCTYRQNGFRDVLDGLSNTVIMGEMCTYNGKRSVLSGIVRLPEGDWAHRATTPATCKAGNHIDPERPQFYTTAAALWPRGQRWADGHFHETAVGTAGPPNTTSCLRMNDSYDGMMTVTSYHSGGAHALMGDGAVKFITESIDTGDSNSLPASMNGAPFLAAGIESPYGVWGAMGTIDCGETVSVP</sequence>
<dbReference type="InterPro" id="IPR045584">
    <property type="entry name" value="Pilin-like"/>
</dbReference>
<accession>A0A5C6BVH5</accession>
<evidence type="ECO:0000313" key="2">
    <source>
        <dbReference type="EMBL" id="TWU16035.1"/>
    </source>
</evidence>
<comment type="caution">
    <text evidence="2">The sequence shown here is derived from an EMBL/GenBank/DDBJ whole genome shotgun (WGS) entry which is preliminary data.</text>
</comment>
<dbReference type="RefSeq" id="WP_146407773.1">
    <property type="nucleotide sequence ID" value="NZ_SJPU01000002.1"/>
</dbReference>
<dbReference type="OrthoDB" id="241541at2"/>
<protein>
    <recommendedName>
        <fullName evidence="1">DUF1559 domain-containing protein</fullName>
    </recommendedName>
</protein>
<dbReference type="Pfam" id="PF07596">
    <property type="entry name" value="SBP_bac_10"/>
    <property type="match status" value="1"/>
</dbReference>
<dbReference type="SUPFAM" id="SSF54523">
    <property type="entry name" value="Pili subunits"/>
    <property type="match status" value="1"/>
</dbReference>
<feature type="domain" description="DUF1559" evidence="1">
    <location>
        <begin position="37"/>
        <end position="327"/>
    </location>
</feature>
<proteinExistence type="predicted"/>
<dbReference type="InterPro" id="IPR012902">
    <property type="entry name" value="N_methyl_site"/>
</dbReference>